<dbReference type="InterPro" id="IPR001708">
    <property type="entry name" value="YidC/ALB3/OXA1/COX18"/>
</dbReference>
<dbReference type="NCBIfam" id="TIGR03592">
    <property type="entry name" value="yidC_oxa1_cterm"/>
    <property type="match status" value="1"/>
</dbReference>
<evidence type="ECO:0000256" key="14">
    <source>
        <dbReference type="SAM" id="SignalP"/>
    </source>
</evidence>
<feature type="transmembrane region" description="Helical" evidence="12">
    <location>
        <begin position="57"/>
        <end position="81"/>
    </location>
</feature>
<gene>
    <name evidence="12" type="primary">yidC</name>
    <name evidence="16" type="ORF">SAMN04488098_102020</name>
</gene>
<organism evidence="16 17">
    <name type="scientific">Alkalibacterium thalassium</name>
    <dbReference type="NCBI Taxonomy" id="426701"/>
    <lineage>
        <taxon>Bacteria</taxon>
        <taxon>Bacillati</taxon>
        <taxon>Bacillota</taxon>
        <taxon>Bacilli</taxon>
        <taxon>Lactobacillales</taxon>
        <taxon>Carnobacteriaceae</taxon>
        <taxon>Alkalibacterium</taxon>
    </lineage>
</organism>
<dbReference type="GO" id="GO:0005886">
    <property type="term" value="C:plasma membrane"/>
    <property type="evidence" value="ECO:0007669"/>
    <property type="project" value="UniProtKB-SubCell"/>
</dbReference>
<evidence type="ECO:0000313" key="17">
    <source>
        <dbReference type="Proteomes" id="UP000199433"/>
    </source>
</evidence>
<dbReference type="InterPro" id="IPR028055">
    <property type="entry name" value="YidC/Oxa/ALB_C"/>
</dbReference>
<keyword evidence="4 12" id="KW-0812">Transmembrane</keyword>
<evidence type="ECO:0000256" key="4">
    <source>
        <dbReference type="ARBA" id="ARBA00022692"/>
    </source>
</evidence>
<feature type="chain" id="PRO_5011501165" description="Membrane protein insertase YidC" evidence="14">
    <location>
        <begin position="34"/>
        <end position="281"/>
    </location>
</feature>
<dbReference type="GO" id="GO:0051205">
    <property type="term" value="P:protein insertion into membrane"/>
    <property type="evidence" value="ECO:0007669"/>
    <property type="project" value="TreeGrafter"/>
</dbReference>
<feature type="transmembrane region" description="Helical" evidence="12">
    <location>
        <begin position="172"/>
        <end position="191"/>
    </location>
</feature>
<comment type="subcellular location">
    <subcellularLocation>
        <location evidence="1 12">Cell membrane</location>
        <topology evidence="1 12">Multi-pass membrane protein</topology>
    </subcellularLocation>
</comment>
<keyword evidence="8 12" id="KW-0472">Membrane</keyword>
<comment type="function">
    <text evidence="12">Required for the insertion and/or proper folding and/or complex formation of integral membrane proteins into the membrane. Involved in integration of membrane proteins that insert both dependently and independently of the Sec translocase complex, as well as at least some lipoproteins.</text>
</comment>
<dbReference type="CDD" id="cd20070">
    <property type="entry name" value="5TM_YidC_Alb3"/>
    <property type="match status" value="1"/>
</dbReference>
<dbReference type="STRING" id="426701.SAMN04488098_102020"/>
<evidence type="ECO:0000256" key="6">
    <source>
        <dbReference type="ARBA" id="ARBA00022927"/>
    </source>
</evidence>
<evidence type="ECO:0000256" key="12">
    <source>
        <dbReference type="HAMAP-Rule" id="MF_01811"/>
    </source>
</evidence>
<protein>
    <recommendedName>
        <fullName evidence="12">Membrane protein insertase YidC</fullName>
    </recommendedName>
    <alternativeName>
        <fullName evidence="12">Foldase YidC</fullName>
    </alternativeName>
    <alternativeName>
        <fullName evidence="12">Membrane integrase YidC</fullName>
    </alternativeName>
    <alternativeName>
        <fullName evidence="12">Membrane protein YidC</fullName>
    </alternativeName>
</protein>
<evidence type="ECO:0000256" key="11">
    <source>
        <dbReference type="ARBA" id="ARBA00023288"/>
    </source>
</evidence>
<dbReference type="InterPro" id="IPR023060">
    <property type="entry name" value="YidC/YidC1/YidC2_Firmicutes"/>
</dbReference>
<feature type="signal peptide" evidence="14">
    <location>
        <begin position="1"/>
        <end position="33"/>
    </location>
</feature>
<evidence type="ECO:0000256" key="9">
    <source>
        <dbReference type="ARBA" id="ARBA00023139"/>
    </source>
</evidence>
<evidence type="ECO:0000256" key="3">
    <source>
        <dbReference type="ARBA" id="ARBA00022475"/>
    </source>
</evidence>
<evidence type="ECO:0000256" key="1">
    <source>
        <dbReference type="ARBA" id="ARBA00004651"/>
    </source>
</evidence>
<evidence type="ECO:0000256" key="13">
    <source>
        <dbReference type="SAM" id="MobiDB-lite"/>
    </source>
</evidence>
<keyword evidence="11 12" id="KW-0449">Lipoprotein</keyword>
<evidence type="ECO:0000256" key="8">
    <source>
        <dbReference type="ARBA" id="ARBA00023136"/>
    </source>
</evidence>
<dbReference type="Proteomes" id="UP000199433">
    <property type="component" value="Unassembled WGS sequence"/>
</dbReference>
<evidence type="ECO:0000256" key="2">
    <source>
        <dbReference type="ARBA" id="ARBA00022448"/>
    </source>
</evidence>
<keyword evidence="6 12" id="KW-0653">Protein transport</keyword>
<dbReference type="PROSITE" id="PS51257">
    <property type="entry name" value="PROKAR_LIPOPROTEIN"/>
    <property type="match status" value="1"/>
</dbReference>
<evidence type="ECO:0000259" key="15">
    <source>
        <dbReference type="Pfam" id="PF02096"/>
    </source>
</evidence>
<feature type="transmembrane region" description="Helical" evidence="12">
    <location>
        <begin position="132"/>
        <end position="152"/>
    </location>
</feature>
<name>A0A1G9AIQ7_9LACT</name>
<feature type="domain" description="Membrane insertase YidC/Oxa/ALB C-terminal" evidence="15">
    <location>
        <begin position="62"/>
        <end position="242"/>
    </location>
</feature>
<dbReference type="AlphaFoldDB" id="A0A1G9AIQ7"/>
<keyword evidence="9" id="KW-0564">Palmitate</keyword>
<sequence length="281" mass="31955">MNFLRKRKRLLLAVSMLALVVILSACGTDPVSAESTGIWEGVIIYNFARAIIWVSNLFGGNYGIGIIIVTVIIRTMLIPFTHVQQKNMQQMNDISPQMEELKSKYSARDAETQEKLKEEQQRLYSEAGVNPYMGCLPMLIQMPVFIALYQAVNRTPILVTGDFLWVNLGQPDPYFILPILAGVFTLGHSVLMSMGRATEGNKVMTYVMPLFIVFITFRLSSALALYFTVSNGFSVVQTLLFQNPFKIRKERADKEAQEREAERQRKRAIKRAQKYGRNVKK</sequence>
<dbReference type="EMBL" id="FNFK01000020">
    <property type="protein sequence ID" value="SDK27123.1"/>
    <property type="molecule type" value="Genomic_DNA"/>
</dbReference>
<accession>A0A1G9AIQ7</accession>
<keyword evidence="2 12" id="KW-0813">Transport</keyword>
<feature type="compositionally biased region" description="Basic and acidic residues" evidence="13">
    <location>
        <begin position="251"/>
        <end position="263"/>
    </location>
</feature>
<dbReference type="PANTHER" id="PTHR12428:SF65">
    <property type="entry name" value="CYTOCHROME C OXIDASE ASSEMBLY PROTEIN COX18, MITOCHONDRIAL"/>
    <property type="match status" value="1"/>
</dbReference>
<evidence type="ECO:0000313" key="16">
    <source>
        <dbReference type="EMBL" id="SDK27123.1"/>
    </source>
</evidence>
<evidence type="ECO:0000256" key="7">
    <source>
        <dbReference type="ARBA" id="ARBA00022989"/>
    </source>
</evidence>
<keyword evidence="17" id="KW-1185">Reference proteome</keyword>
<dbReference type="PANTHER" id="PTHR12428">
    <property type="entry name" value="OXA1"/>
    <property type="match status" value="1"/>
</dbReference>
<dbReference type="HAMAP" id="MF_01811">
    <property type="entry name" value="YidC_type2"/>
    <property type="match status" value="1"/>
</dbReference>
<keyword evidence="7 12" id="KW-1133">Transmembrane helix</keyword>
<dbReference type="InterPro" id="IPR047196">
    <property type="entry name" value="YidC_ALB_C"/>
</dbReference>
<reference evidence="17" key="1">
    <citation type="submission" date="2016-10" db="EMBL/GenBank/DDBJ databases">
        <authorList>
            <person name="Varghese N."/>
            <person name="Submissions S."/>
        </authorList>
    </citation>
    <scope>NUCLEOTIDE SEQUENCE [LARGE SCALE GENOMIC DNA]</scope>
    <source>
        <strain evidence="17">DSM 19181</strain>
    </source>
</reference>
<feature type="compositionally biased region" description="Basic residues" evidence="13">
    <location>
        <begin position="264"/>
        <end position="281"/>
    </location>
</feature>
<evidence type="ECO:0000256" key="5">
    <source>
        <dbReference type="ARBA" id="ARBA00022729"/>
    </source>
</evidence>
<feature type="transmembrane region" description="Helical" evidence="12">
    <location>
        <begin position="203"/>
        <end position="227"/>
    </location>
</feature>
<dbReference type="GO" id="GO:0032977">
    <property type="term" value="F:membrane insertase activity"/>
    <property type="evidence" value="ECO:0007669"/>
    <property type="project" value="InterPro"/>
</dbReference>
<feature type="region of interest" description="Disordered" evidence="13">
    <location>
        <begin position="251"/>
        <end position="281"/>
    </location>
</feature>
<dbReference type="GO" id="GO:0015031">
    <property type="term" value="P:protein transport"/>
    <property type="evidence" value="ECO:0007669"/>
    <property type="project" value="UniProtKB-KW"/>
</dbReference>
<dbReference type="PRINTS" id="PR00701">
    <property type="entry name" value="60KDINNERMP"/>
</dbReference>
<proteinExistence type="inferred from homology"/>
<evidence type="ECO:0000256" key="10">
    <source>
        <dbReference type="ARBA" id="ARBA00023186"/>
    </source>
</evidence>
<keyword evidence="10 12" id="KW-0143">Chaperone</keyword>
<dbReference type="Pfam" id="PF02096">
    <property type="entry name" value="60KD_IMP"/>
    <property type="match status" value="1"/>
</dbReference>
<keyword evidence="3 12" id="KW-1003">Cell membrane</keyword>
<keyword evidence="5 12" id="KW-0732">Signal</keyword>
<comment type="similarity">
    <text evidence="12">Belongs to the OXA1/ALB3/YidC family. Type 2 subfamily.</text>
</comment>